<evidence type="ECO:0000256" key="2">
    <source>
        <dbReference type="ARBA" id="ARBA00022771"/>
    </source>
</evidence>
<keyword evidence="2 4" id="KW-0863">Zinc-finger</keyword>
<gene>
    <name evidence="6" type="ORF">OH76DRAFT_1415782</name>
</gene>
<evidence type="ECO:0000256" key="1">
    <source>
        <dbReference type="ARBA" id="ARBA00022723"/>
    </source>
</evidence>
<dbReference type="GO" id="GO:0008270">
    <property type="term" value="F:zinc ion binding"/>
    <property type="evidence" value="ECO:0007669"/>
    <property type="project" value="UniProtKB-KW"/>
</dbReference>
<dbReference type="AlphaFoldDB" id="A0A371DM74"/>
<reference evidence="6 7" key="1">
    <citation type="journal article" date="2018" name="Biotechnol. Biofuels">
        <title>Integrative visual omics of the white-rot fungus Polyporus brumalis exposes the biotechnological potential of its oxidative enzymes for delignifying raw plant biomass.</title>
        <authorList>
            <person name="Miyauchi S."/>
            <person name="Rancon A."/>
            <person name="Drula E."/>
            <person name="Hage H."/>
            <person name="Chaduli D."/>
            <person name="Favel A."/>
            <person name="Grisel S."/>
            <person name="Henrissat B."/>
            <person name="Herpoel-Gimbert I."/>
            <person name="Ruiz-Duenas F.J."/>
            <person name="Chevret D."/>
            <person name="Hainaut M."/>
            <person name="Lin J."/>
            <person name="Wang M."/>
            <person name="Pangilinan J."/>
            <person name="Lipzen A."/>
            <person name="Lesage-Meessen L."/>
            <person name="Navarro D."/>
            <person name="Riley R."/>
            <person name="Grigoriev I.V."/>
            <person name="Zhou S."/>
            <person name="Raouche S."/>
            <person name="Rosso M.N."/>
        </authorList>
    </citation>
    <scope>NUCLEOTIDE SEQUENCE [LARGE SCALE GENOMIC DNA]</scope>
    <source>
        <strain evidence="6 7">BRFM 1820</strain>
    </source>
</reference>
<accession>A0A371DM74</accession>
<evidence type="ECO:0000313" key="7">
    <source>
        <dbReference type="Proteomes" id="UP000256964"/>
    </source>
</evidence>
<dbReference type="OrthoDB" id="437457at2759"/>
<evidence type="ECO:0000313" key="6">
    <source>
        <dbReference type="EMBL" id="RDX53630.1"/>
    </source>
</evidence>
<proteinExistence type="predicted"/>
<evidence type="ECO:0000259" key="5">
    <source>
        <dbReference type="PROSITE" id="PS50865"/>
    </source>
</evidence>
<keyword evidence="3" id="KW-0862">Zinc</keyword>
<protein>
    <recommendedName>
        <fullName evidence="5">MYND-type domain-containing protein</fullName>
    </recommendedName>
</protein>
<organism evidence="6 7">
    <name type="scientific">Lentinus brumalis</name>
    <dbReference type="NCBI Taxonomy" id="2498619"/>
    <lineage>
        <taxon>Eukaryota</taxon>
        <taxon>Fungi</taxon>
        <taxon>Dikarya</taxon>
        <taxon>Basidiomycota</taxon>
        <taxon>Agaricomycotina</taxon>
        <taxon>Agaricomycetes</taxon>
        <taxon>Polyporales</taxon>
        <taxon>Polyporaceae</taxon>
        <taxon>Lentinus</taxon>
    </lineage>
</organism>
<dbReference type="InterPro" id="IPR002893">
    <property type="entry name" value="Znf_MYND"/>
</dbReference>
<dbReference type="PROSITE" id="PS50865">
    <property type="entry name" value="ZF_MYND_2"/>
    <property type="match status" value="1"/>
</dbReference>
<keyword evidence="1" id="KW-0479">Metal-binding</keyword>
<dbReference type="SUPFAM" id="SSF144232">
    <property type="entry name" value="HIT/MYND zinc finger-like"/>
    <property type="match status" value="1"/>
</dbReference>
<dbReference type="Proteomes" id="UP000256964">
    <property type="component" value="Unassembled WGS sequence"/>
</dbReference>
<evidence type="ECO:0000256" key="4">
    <source>
        <dbReference type="PROSITE-ProRule" id="PRU00134"/>
    </source>
</evidence>
<dbReference type="STRING" id="139420.A0A371DM74"/>
<name>A0A371DM74_9APHY</name>
<dbReference type="Gene3D" id="6.10.140.2220">
    <property type="match status" value="1"/>
</dbReference>
<sequence length="202" mass="22460">MSLLFEGHSCVVCSRPTALSCGQCNRAWYCSTDHLRQDWPVHGETCGAPTPPSDEEFRVITLHAVRPEFSSVMGIVLMHTDPHVDIVPVQCRADPGAHEALAPKPLLRRWFTDSPPEPMILNLGLGGQVLRAPMQIWYCPLSLQRGAPVNLATEHITAGKAEKAWCGPVVVLKFNGHRCRRYMDATVQDVNLLTAYFLEYAL</sequence>
<evidence type="ECO:0000256" key="3">
    <source>
        <dbReference type="ARBA" id="ARBA00022833"/>
    </source>
</evidence>
<feature type="domain" description="MYND-type" evidence="5">
    <location>
        <begin position="10"/>
        <end position="46"/>
    </location>
</feature>
<keyword evidence="7" id="KW-1185">Reference proteome</keyword>
<dbReference type="EMBL" id="KZ857386">
    <property type="protein sequence ID" value="RDX53630.1"/>
    <property type="molecule type" value="Genomic_DNA"/>
</dbReference>
<dbReference type="Pfam" id="PF01753">
    <property type="entry name" value="zf-MYND"/>
    <property type="match status" value="1"/>
</dbReference>